<accession>A0ABP6MY52</accession>
<gene>
    <name evidence="2" type="ORF">GCM10010466_21050</name>
</gene>
<feature type="transmembrane region" description="Helical" evidence="1">
    <location>
        <begin position="42"/>
        <end position="59"/>
    </location>
</feature>
<protein>
    <submittedName>
        <fullName evidence="2">Uncharacterized protein</fullName>
    </submittedName>
</protein>
<evidence type="ECO:0000313" key="2">
    <source>
        <dbReference type="EMBL" id="GAA3130145.1"/>
    </source>
</evidence>
<evidence type="ECO:0000256" key="1">
    <source>
        <dbReference type="SAM" id="Phobius"/>
    </source>
</evidence>
<sequence>MWQQGMNWAATTLVGVFGVLWVGVVVFAAADVSVWARLGQTVFGSFLVGWAVYKAALLLRRTRPKFVPRHRRVGRTKGWLMARGWLSEG</sequence>
<keyword evidence="1" id="KW-1133">Transmembrane helix</keyword>
<dbReference type="Proteomes" id="UP001500320">
    <property type="component" value="Unassembled WGS sequence"/>
</dbReference>
<dbReference type="EMBL" id="BAAAUT010000013">
    <property type="protein sequence ID" value="GAA3130145.1"/>
    <property type="molecule type" value="Genomic_DNA"/>
</dbReference>
<organism evidence="2 3">
    <name type="scientific">Planomonospora alba</name>
    <dbReference type="NCBI Taxonomy" id="161354"/>
    <lineage>
        <taxon>Bacteria</taxon>
        <taxon>Bacillati</taxon>
        <taxon>Actinomycetota</taxon>
        <taxon>Actinomycetes</taxon>
        <taxon>Streptosporangiales</taxon>
        <taxon>Streptosporangiaceae</taxon>
        <taxon>Planomonospora</taxon>
    </lineage>
</organism>
<dbReference type="RefSeq" id="WP_344858270.1">
    <property type="nucleotide sequence ID" value="NZ_BAAAUT010000013.1"/>
</dbReference>
<keyword evidence="1" id="KW-0812">Transmembrane</keyword>
<keyword evidence="3" id="KW-1185">Reference proteome</keyword>
<keyword evidence="1" id="KW-0472">Membrane</keyword>
<reference evidence="3" key="1">
    <citation type="journal article" date="2019" name="Int. J. Syst. Evol. Microbiol.">
        <title>The Global Catalogue of Microorganisms (GCM) 10K type strain sequencing project: providing services to taxonomists for standard genome sequencing and annotation.</title>
        <authorList>
            <consortium name="The Broad Institute Genomics Platform"/>
            <consortium name="The Broad Institute Genome Sequencing Center for Infectious Disease"/>
            <person name="Wu L."/>
            <person name="Ma J."/>
        </authorList>
    </citation>
    <scope>NUCLEOTIDE SEQUENCE [LARGE SCALE GENOMIC DNA]</scope>
    <source>
        <strain evidence="3">JCM 9373</strain>
    </source>
</reference>
<comment type="caution">
    <text evidence="2">The sequence shown here is derived from an EMBL/GenBank/DDBJ whole genome shotgun (WGS) entry which is preliminary data.</text>
</comment>
<name>A0ABP6MY52_9ACTN</name>
<proteinExistence type="predicted"/>
<evidence type="ECO:0000313" key="3">
    <source>
        <dbReference type="Proteomes" id="UP001500320"/>
    </source>
</evidence>
<feature type="transmembrane region" description="Helical" evidence="1">
    <location>
        <begin position="7"/>
        <end position="30"/>
    </location>
</feature>